<feature type="transmembrane region" description="Helical" evidence="5">
    <location>
        <begin position="167"/>
        <end position="189"/>
    </location>
</feature>
<keyword evidence="4 5" id="KW-0472">Membrane</keyword>
<proteinExistence type="predicted"/>
<keyword evidence="3 5" id="KW-1133">Transmembrane helix</keyword>
<evidence type="ECO:0000256" key="1">
    <source>
        <dbReference type="ARBA" id="ARBA00004141"/>
    </source>
</evidence>
<dbReference type="GO" id="GO:0005744">
    <property type="term" value="C:TIM23 mitochondrial import inner membrane translocase complex"/>
    <property type="evidence" value="ECO:0007669"/>
    <property type="project" value="TreeGrafter"/>
</dbReference>
<reference evidence="6" key="1">
    <citation type="submission" date="2021-01" db="EMBL/GenBank/DDBJ databases">
        <authorList>
            <person name="Corre E."/>
            <person name="Pelletier E."/>
            <person name="Niang G."/>
            <person name="Scheremetjew M."/>
            <person name="Finn R."/>
            <person name="Kale V."/>
            <person name="Holt S."/>
            <person name="Cochrane G."/>
            <person name="Meng A."/>
            <person name="Brown T."/>
            <person name="Cohen L."/>
        </authorList>
    </citation>
    <scope>NUCLEOTIDE SEQUENCE</scope>
    <source>
        <strain evidence="6">CCMP125</strain>
    </source>
</reference>
<evidence type="ECO:0000256" key="5">
    <source>
        <dbReference type="SAM" id="Phobius"/>
    </source>
</evidence>
<name>A0A7S3DXU5_9STRA</name>
<evidence type="ECO:0000256" key="4">
    <source>
        <dbReference type="ARBA" id="ARBA00023136"/>
    </source>
</evidence>
<dbReference type="Pfam" id="PF02466">
    <property type="entry name" value="Tim17"/>
    <property type="match status" value="1"/>
</dbReference>
<sequence length="201" mass="20747">MNNSNNDSEDSGAPLPDFRSSGIQLQTIAPALGVTGGANTPDYIEYDPKARGFNTVFANAGMAYLIGTGAGGLYGLRLGLQSAPSTHFRVRVNSILNQCGRYGSRAGNTMGVFAVLYSLYEVMADQYDLEDRLGARAISPTLGSFVAPGLGAVGAGVTYYAPSGIRAAGLAGAIGFASVGATFTLYSALGIPYGRGGFLFF</sequence>
<evidence type="ECO:0000256" key="2">
    <source>
        <dbReference type="ARBA" id="ARBA00022692"/>
    </source>
</evidence>
<evidence type="ECO:0008006" key="7">
    <source>
        <dbReference type="Google" id="ProtNLM"/>
    </source>
</evidence>
<comment type="subcellular location">
    <subcellularLocation>
        <location evidence="1">Membrane</location>
        <topology evidence="1">Multi-pass membrane protein</topology>
    </subcellularLocation>
</comment>
<evidence type="ECO:0000313" key="6">
    <source>
        <dbReference type="EMBL" id="CAD9995317.1"/>
    </source>
</evidence>
<dbReference type="PANTHER" id="PTHR15371:SF0">
    <property type="entry name" value="SD19278P"/>
    <property type="match status" value="1"/>
</dbReference>
<gene>
    <name evidence="6" type="ORF">APAL1065_LOCUS27437</name>
</gene>
<feature type="transmembrane region" description="Helical" evidence="5">
    <location>
        <begin position="142"/>
        <end position="161"/>
    </location>
</feature>
<evidence type="ECO:0000256" key="3">
    <source>
        <dbReference type="ARBA" id="ARBA00022989"/>
    </source>
</evidence>
<keyword evidence="2 5" id="KW-0812">Transmembrane</keyword>
<dbReference type="InterPro" id="IPR045238">
    <property type="entry name" value="Tim23-like"/>
</dbReference>
<dbReference type="EMBL" id="HBHT01040866">
    <property type="protein sequence ID" value="CAD9995317.1"/>
    <property type="molecule type" value="Transcribed_RNA"/>
</dbReference>
<dbReference type="GO" id="GO:0030150">
    <property type="term" value="P:protein import into mitochondrial matrix"/>
    <property type="evidence" value="ECO:0007669"/>
    <property type="project" value="TreeGrafter"/>
</dbReference>
<protein>
    <recommendedName>
        <fullName evidence="7">Mitochondrial import inner membrane translocase subunit TIM23</fullName>
    </recommendedName>
</protein>
<organism evidence="6">
    <name type="scientific">Entomoneis paludosa</name>
    <dbReference type="NCBI Taxonomy" id="265537"/>
    <lineage>
        <taxon>Eukaryota</taxon>
        <taxon>Sar</taxon>
        <taxon>Stramenopiles</taxon>
        <taxon>Ochrophyta</taxon>
        <taxon>Bacillariophyta</taxon>
        <taxon>Bacillariophyceae</taxon>
        <taxon>Bacillariophycidae</taxon>
        <taxon>Entomoneidaceae</taxon>
        <taxon>Entomoneis</taxon>
    </lineage>
</organism>
<dbReference type="GO" id="GO:0008320">
    <property type="term" value="F:protein transmembrane transporter activity"/>
    <property type="evidence" value="ECO:0007669"/>
    <property type="project" value="TreeGrafter"/>
</dbReference>
<dbReference type="AlphaFoldDB" id="A0A7S3DXU5"/>
<dbReference type="PANTHER" id="PTHR15371">
    <property type="entry name" value="TIM23"/>
    <property type="match status" value="1"/>
</dbReference>
<accession>A0A7S3DXU5</accession>